<accession>A0A174FIG2</accession>
<dbReference type="EMBL" id="CYZH01000010">
    <property type="protein sequence ID" value="CUO50054.1"/>
    <property type="molecule type" value="Genomic_DNA"/>
</dbReference>
<sequence>MICVNLRFIIHYDIPSLVKTLGKFILFYLSFHIAGVNSTVIPKAEAIR</sequence>
<dbReference type="AlphaFoldDB" id="A0A174FIG2"/>
<reference evidence="1 2" key="1">
    <citation type="submission" date="2015-09" db="EMBL/GenBank/DDBJ databases">
        <authorList>
            <consortium name="Pathogen Informatics"/>
        </authorList>
    </citation>
    <scope>NUCLEOTIDE SEQUENCE [LARGE SCALE GENOMIC DNA]</scope>
    <source>
        <strain evidence="1 2">2789STDY5608840</strain>
    </source>
</reference>
<protein>
    <submittedName>
        <fullName evidence="1">Uncharacterized protein</fullName>
    </submittedName>
</protein>
<dbReference type="Proteomes" id="UP000095517">
    <property type="component" value="Unassembled WGS sequence"/>
</dbReference>
<proteinExistence type="predicted"/>
<name>A0A174FIG2_9BACE</name>
<evidence type="ECO:0000313" key="1">
    <source>
        <dbReference type="EMBL" id="CUO50054.1"/>
    </source>
</evidence>
<organism evidence="1 2">
    <name type="scientific">Bacteroides finegoldii</name>
    <dbReference type="NCBI Taxonomy" id="338188"/>
    <lineage>
        <taxon>Bacteria</taxon>
        <taxon>Pseudomonadati</taxon>
        <taxon>Bacteroidota</taxon>
        <taxon>Bacteroidia</taxon>
        <taxon>Bacteroidales</taxon>
        <taxon>Bacteroidaceae</taxon>
        <taxon>Bacteroides</taxon>
    </lineage>
</organism>
<gene>
    <name evidence="1" type="ORF">ERS852397_02167</name>
</gene>
<evidence type="ECO:0000313" key="2">
    <source>
        <dbReference type="Proteomes" id="UP000095517"/>
    </source>
</evidence>